<dbReference type="InterPro" id="IPR001810">
    <property type="entry name" value="F-box_dom"/>
</dbReference>
<comment type="caution">
    <text evidence="2">The sequence shown here is derived from an EMBL/GenBank/DDBJ whole genome shotgun (WGS) entry which is preliminary data.</text>
</comment>
<dbReference type="AlphaFoldDB" id="A0AAV2AL41"/>
<dbReference type="Gene3D" id="3.80.10.10">
    <property type="entry name" value="Ribonuclease Inhibitor"/>
    <property type="match status" value="1"/>
</dbReference>
<evidence type="ECO:0000259" key="1">
    <source>
        <dbReference type="PROSITE" id="PS50181"/>
    </source>
</evidence>
<proteinExistence type="predicted"/>
<evidence type="ECO:0000313" key="3">
    <source>
        <dbReference type="Proteomes" id="UP001497382"/>
    </source>
</evidence>
<organism evidence="2 3">
    <name type="scientific">Larinioides sclopetarius</name>
    <dbReference type="NCBI Taxonomy" id="280406"/>
    <lineage>
        <taxon>Eukaryota</taxon>
        <taxon>Metazoa</taxon>
        <taxon>Ecdysozoa</taxon>
        <taxon>Arthropoda</taxon>
        <taxon>Chelicerata</taxon>
        <taxon>Arachnida</taxon>
        <taxon>Araneae</taxon>
        <taxon>Araneomorphae</taxon>
        <taxon>Entelegynae</taxon>
        <taxon>Araneoidea</taxon>
        <taxon>Araneidae</taxon>
        <taxon>Larinioides</taxon>
    </lineage>
</organism>
<dbReference type="PANTHER" id="PTHR38926">
    <property type="entry name" value="F-BOX DOMAIN CONTAINING PROTEIN, EXPRESSED"/>
    <property type="match status" value="1"/>
</dbReference>
<dbReference type="InterPro" id="IPR036047">
    <property type="entry name" value="F-box-like_dom_sf"/>
</dbReference>
<feature type="domain" description="F-box" evidence="1">
    <location>
        <begin position="1"/>
        <end position="52"/>
    </location>
</feature>
<dbReference type="Gene3D" id="1.20.1280.50">
    <property type="match status" value="1"/>
</dbReference>
<dbReference type="SUPFAM" id="SSF52047">
    <property type="entry name" value="RNI-like"/>
    <property type="match status" value="1"/>
</dbReference>
<dbReference type="PROSITE" id="PS50181">
    <property type="entry name" value="FBOX"/>
    <property type="match status" value="1"/>
</dbReference>
<keyword evidence="3" id="KW-1185">Reference proteome</keyword>
<dbReference type="SUPFAM" id="SSF81383">
    <property type="entry name" value="F-box domain"/>
    <property type="match status" value="1"/>
</dbReference>
<reference evidence="2 3" key="1">
    <citation type="submission" date="2024-04" db="EMBL/GenBank/DDBJ databases">
        <authorList>
            <person name="Rising A."/>
            <person name="Reimegard J."/>
            <person name="Sonavane S."/>
            <person name="Akerstrom W."/>
            <person name="Nylinder S."/>
            <person name="Hedman E."/>
            <person name="Kallberg Y."/>
        </authorList>
    </citation>
    <scope>NUCLEOTIDE SEQUENCE [LARGE SCALE GENOMIC DNA]</scope>
</reference>
<accession>A0AAV2AL41</accession>
<name>A0AAV2AL41_9ARAC</name>
<gene>
    <name evidence="2" type="ORF">LARSCL_LOCUS13274</name>
</gene>
<evidence type="ECO:0000313" key="2">
    <source>
        <dbReference type="EMBL" id="CAL1284653.1"/>
    </source>
</evidence>
<dbReference type="InterPro" id="IPR032675">
    <property type="entry name" value="LRR_dom_sf"/>
</dbReference>
<dbReference type="Proteomes" id="UP001497382">
    <property type="component" value="Unassembled WGS sequence"/>
</dbReference>
<dbReference type="PANTHER" id="PTHR38926:SF72">
    <property type="entry name" value="IM:7136021-RELATED"/>
    <property type="match status" value="1"/>
</dbReference>
<dbReference type="EMBL" id="CAXIEN010000182">
    <property type="protein sequence ID" value="CAL1284653.1"/>
    <property type="molecule type" value="Genomic_DNA"/>
</dbReference>
<sequence>MTHINNLPREILLHIFSYYLKTETQLSFIGIISKVCKYWEEVCRDSSLWHTFDGTLSFRELITCCKKGSLKNTELLIFSRIKALKKQNEPVKNASSLKSSQLQLIYKNLPRLKCINFSNVVEEIGKEKWIFFSELFNHCPHLREIIFLETHLLNPPKFPFRNLFENFLKIRGSNLISLDFSNLTITTLRELCITVASSCPNLECLKAQNLHGGNLSFPIQYMQKGLKKLKILRLGHPVWLQSCSSVTTSGFPSLDTFTHPSKNDCILGDLHFQKLLMESTDLKVLDIRGCVLLTSAALCSLPANNLERLYVSNTKLYELHEFAEVLKKWGHSLIALDVSKMKGNCINNLFKSLISLGCLQNLESLELNNTQVSPSTVKVIIHNCPKLNFLQLESCRSFGRGRKRAYHGLAEIKQLLSVEDEMEVT</sequence>
<protein>
    <recommendedName>
        <fullName evidence="1">F-box domain-containing protein</fullName>
    </recommendedName>
</protein>
<dbReference type="Pfam" id="PF12937">
    <property type="entry name" value="F-box-like"/>
    <property type="match status" value="1"/>
</dbReference>